<keyword evidence="2" id="KW-1185">Reference proteome</keyword>
<name>A0ABT2VRV4_9ALTE</name>
<reference evidence="2" key="1">
    <citation type="submission" date="2023-07" db="EMBL/GenBank/DDBJ databases">
        <title>Study on multiphase classification of strain Alteromonas salexigens isolated from the Yellow Sea.</title>
        <authorList>
            <person name="Sun L."/>
        </authorList>
    </citation>
    <scope>NUCLEOTIDE SEQUENCE [LARGE SCALE GENOMIC DNA]</scope>
    <source>
        <strain evidence="2">ASW11-19</strain>
    </source>
</reference>
<evidence type="ECO:0000313" key="1">
    <source>
        <dbReference type="EMBL" id="MCU7555632.1"/>
    </source>
</evidence>
<gene>
    <name evidence="1" type="ORF">OCL06_13635</name>
</gene>
<proteinExistence type="predicted"/>
<comment type="caution">
    <text evidence="1">The sequence shown here is derived from an EMBL/GenBank/DDBJ whole genome shotgun (WGS) entry which is preliminary data.</text>
</comment>
<dbReference type="SUPFAM" id="SSF88713">
    <property type="entry name" value="Glycoside hydrolase/deacetylase"/>
    <property type="match status" value="1"/>
</dbReference>
<accession>A0ABT2VRV4</accession>
<protein>
    <submittedName>
        <fullName evidence="1">Polysaccharide deacetylase family protein</fullName>
    </submittedName>
</protein>
<dbReference type="InterPro" id="IPR011330">
    <property type="entry name" value="Glyco_hydro/deAcase_b/a-brl"/>
</dbReference>
<dbReference type="Gene3D" id="3.20.20.370">
    <property type="entry name" value="Glycoside hydrolase/deacetylase"/>
    <property type="match status" value="1"/>
</dbReference>
<dbReference type="EMBL" id="JAOTJC010000012">
    <property type="protein sequence ID" value="MCU7555632.1"/>
    <property type="molecule type" value="Genomic_DNA"/>
</dbReference>
<dbReference type="CDD" id="cd10935">
    <property type="entry name" value="CE4_WalW"/>
    <property type="match status" value="1"/>
</dbReference>
<dbReference type="Proteomes" id="UP001209257">
    <property type="component" value="Unassembled WGS sequence"/>
</dbReference>
<sequence>MSKPEVLFILSIDTEEEWDWSSQFPSTDYSLDNIQKLPAFQAHCAKLGIRPTYFVDYAVANAPGAQEVITDIARSRHAEIGAHLHPWCNPPLFGETTDASSHVVNLPLHQTEAKLDSLMDVLENAVGVHPRSFRSGRWGMNGNVLALLRSRGFRVDSSVYPFYENDYFSCAGAPTTPYWPSLSDPLATGEQRDIMELPVTAGFNLKNARFAEKVHSHMSRSMLARLKAVGVLWHTRLLRKIYLSPELSSSKDMNRLIDSVLANQAPCIHMYLHSSSLIDGATGLLPERHAFTKICNRMSDSLQYLQTRANIKFCTITEAAEILSQRQPDANPLFQPRSVHVTG</sequence>
<dbReference type="RefSeq" id="WP_262995476.1">
    <property type="nucleotide sequence ID" value="NZ_JAOTJC010000012.1"/>
</dbReference>
<organism evidence="1 2">
    <name type="scientific">Alteromonas salexigens</name>
    <dbReference type="NCBI Taxonomy" id="2982530"/>
    <lineage>
        <taxon>Bacteria</taxon>
        <taxon>Pseudomonadati</taxon>
        <taxon>Pseudomonadota</taxon>
        <taxon>Gammaproteobacteria</taxon>
        <taxon>Alteromonadales</taxon>
        <taxon>Alteromonadaceae</taxon>
        <taxon>Alteromonas/Salinimonas group</taxon>
        <taxon>Alteromonas</taxon>
    </lineage>
</organism>
<evidence type="ECO:0000313" key="2">
    <source>
        <dbReference type="Proteomes" id="UP001209257"/>
    </source>
</evidence>